<evidence type="ECO:0000256" key="1">
    <source>
        <dbReference type="SAM" id="Coils"/>
    </source>
</evidence>
<dbReference type="AlphaFoldDB" id="A0A7T5UQK2"/>
<protein>
    <submittedName>
        <fullName evidence="3">Uncharacterized protein</fullName>
    </submittedName>
</protein>
<feature type="compositionally biased region" description="Basic and acidic residues" evidence="2">
    <location>
        <begin position="382"/>
        <end position="393"/>
    </location>
</feature>
<evidence type="ECO:0000313" key="3">
    <source>
        <dbReference type="EMBL" id="QQG45256.1"/>
    </source>
</evidence>
<reference evidence="3 4" key="1">
    <citation type="submission" date="2020-07" db="EMBL/GenBank/DDBJ databases">
        <title>Huge and variable diversity of episymbiotic CPR bacteria and DPANN archaea in groundwater ecosystems.</title>
        <authorList>
            <person name="He C.Y."/>
            <person name="Keren R."/>
            <person name="Whittaker M."/>
            <person name="Farag I.F."/>
            <person name="Doudna J."/>
            <person name="Cate J.H.D."/>
            <person name="Banfield J.F."/>
        </authorList>
    </citation>
    <scope>NUCLEOTIDE SEQUENCE [LARGE SCALE GENOMIC DNA]</scope>
    <source>
        <strain evidence="3">NC_groundwater_541_Ag_S-0.1um_46_50</strain>
    </source>
</reference>
<evidence type="ECO:0000313" key="4">
    <source>
        <dbReference type="Proteomes" id="UP000595618"/>
    </source>
</evidence>
<name>A0A7T5UQK2_9BACT</name>
<organism evidence="3 4">
    <name type="scientific">Candidatus Sungiibacteriota bacterium</name>
    <dbReference type="NCBI Taxonomy" id="2750080"/>
    <lineage>
        <taxon>Bacteria</taxon>
        <taxon>Candidatus Sungiibacteriota</taxon>
    </lineage>
</organism>
<keyword evidence="1" id="KW-0175">Coiled coil</keyword>
<dbReference type="EMBL" id="CP066690">
    <property type="protein sequence ID" value="QQG45256.1"/>
    <property type="molecule type" value="Genomic_DNA"/>
</dbReference>
<feature type="coiled-coil region" evidence="1">
    <location>
        <begin position="177"/>
        <end position="233"/>
    </location>
</feature>
<dbReference type="Proteomes" id="UP000595618">
    <property type="component" value="Chromosome"/>
</dbReference>
<evidence type="ECO:0000256" key="2">
    <source>
        <dbReference type="SAM" id="MobiDB-lite"/>
    </source>
</evidence>
<feature type="coiled-coil region" evidence="1">
    <location>
        <begin position="46"/>
        <end position="73"/>
    </location>
</feature>
<feature type="region of interest" description="Disordered" evidence="2">
    <location>
        <begin position="359"/>
        <end position="393"/>
    </location>
</feature>
<sequence>MPERNMLETLRNRRATIEVTAKDAKDIFASIEDIDVKTPAEREATVREARTKLDEAKRKSLEAQQDIHDLMEGLRLKFEEIGAIADKRKEYEGFAENWYAFWGKVGFSASKEKADRIRRQRQASQTVDQNLKELVELNAATVEELLKVERIHKTAYNTFTTKYKELLQLLEKRVPEHEVLKTEIQILEGKLDLLRLELDTAEAEDRVKKEKDLEELEKDLQAKQVRAGELLEKIKTWNQALPIIREAREATQKAIQSFRQMWTGLREMERSFAVLLQEVMTPIRSLAATEQFDTIAPVVKEAVDKVLGLFVDSATAAMDRAAAHSAVPIINSEKQLEKARQLRNSVEQYFAVMNRLAEEQRRGPQYPDIASGGDGHATSDAGPRRTIDPQDHD</sequence>
<proteinExistence type="predicted"/>
<accession>A0A7T5UQK2</accession>
<gene>
    <name evidence="3" type="ORF">HYW89_04655</name>
</gene>